<evidence type="ECO:0000313" key="2">
    <source>
        <dbReference type="Proteomes" id="UP000308197"/>
    </source>
</evidence>
<dbReference type="InParanoid" id="A0A5C3NPY5"/>
<organism evidence="1 2">
    <name type="scientific">Polyporus arcularius HHB13444</name>
    <dbReference type="NCBI Taxonomy" id="1314778"/>
    <lineage>
        <taxon>Eukaryota</taxon>
        <taxon>Fungi</taxon>
        <taxon>Dikarya</taxon>
        <taxon>Basidiomycota</taxon>
        <taxon>Agaricomycotina</taxon>
        <taxon>Agaricomycetes</taxon>
        <taxon>Polyporales</taxon>
        <taxon>Polyporaceae</taxon>
        <taxon>Polyporus</taxon>
    </lineage>
</organism>
<keyword evidence="2" id="KW-1185">Reference proteome</keyword>
<dbReference type="AlphaFoldDB" id="A0A5C3NPY5"/>
<dbReference type="EMBL" id="ML212056">
    <property type="protein sequence ID" value="TFK79375.1"/>
    <property type="molecule type" value="Genomic_DNA"/>
</dbReference>
<sequence>MPDKGTIPMGFRPGELWVMGYWRIMGFPPYTNSGMAKSYGVSEVMGYQEHGLRGCRLYAVQTRILAMFASWLSHARSSARE</sequence>
<evidence type="ECO:0000313" key="1">
    <source>
        <dbReference type="EMBL" id="TFK79375.1"/>
    </source>
</evidence>
<gene>
    <name evidence="1" type="ORF">K466DRAFT_20091</name>
</gene>
<proteinExistence type="predicted"/>
<name>A0A5C3NPY5_9APHY</name>
<protein>
    <submittedName>
        <fullName evidence="1">Uncharacterized protein</fullName>
    </submittedName>
</protein>
<dbReference type="Proteomes" id="UP000308197">
    <property type="component" value="Unassembled WGS sequence"/>
</dbReference>
<reference evidence="1 2" key="1">
    <citation type="journal article" date="2019" name="Nat. Ecol. Evol.">
        <title>Megaphylogeny resolves global patterns of mushroom evolution.</title>
        <authorList>
            <person name="Varga T."/>
            <person name="Krizsan K."/>
            <person name="Foldi C."/>
            <person name="Dima B."/>
            <person name="Sanchez-Garcia M."/>
            <person name="Sanchez-Ramirez S."/>
            <person name="Szollosi G.J."/>
            <person name="Szarkandi J.G."/>
            <person name="Papp V."/>
            <person name="Albert L."/>
            <person name="Andreopoulos W."/>
            <person name="Angelini C."/>
            <person name="Antonin V."/>
            <person name="Barry K.W."/>
            <person name="Bougher N.L."/>
            <person name="Buchanan P."/>
            <person name="Buyck B."/>
            <person name="Bense V."/>
            <person name="Catcheside P."/>
            <person name="Chovatia M."/>
            <person name="Cooper J."/>
            <person name="Damon W."/>
            <person name="Desjardin D."/>
            <person name="Finy P."/>
            <person name="Geml J."/>
            <person name="Haridas S."/>
            <person name="Hughes K."/>
            <person name="Justo A."/>
            <person name="Karasinski D."/>
            <person name="Kautmanova I."/>
            <person name="Kiss B."/>
            <person name="Kocsube S."/>
            <person name="Kotiranta H."/>
            <person name="LaButti K.M."/>
            <person name="Lechner B.E."/>
            <person name="Liimatainen K."/>
            <person name="Lipzen A."/>
            <person name="Lukacs Z."/>
            <person name="Mihaltcheva S."/>
            <person name="Morgado L.N."/>
            <person name="Niskanen T."/>
            <person name="Noordeloos M.E."/>
            <person name="Ohm R.A."/>
            <person name="Ortiz-Santana B."/>
            <person name="Ovrebo C."/>
            <person name="Racz N."/>
            <person name="Riley R."/>
            <person name="Savchenko A."/>
            <person name="Shiryaev A."/>
            <person name="Soop K."/>
            <person name="Spirin V."/>
            <person name="Szebenyi C."/>
            <person name="Tomsovsky M."/>
            <person name="Tulloss R.E."/>
            <person name="Uehling J."/>
            <person name="Grigoriev I.V."/>
            <person name="Vagvolgyi C."/>
            <person name="Papp T."/>
            <person name="Martin F.M."/>
            <person name="Miettinen O."/>
            <person name="Hibbett D.S."/>
            <person name="Nagy L.G."/>
        </authorList>
    </citation>
    <scope>NUCLEOTIDE SEQUENCE [LARGE SCALE GENOMIC DNA]</scope>
    <source>
        <strain evidence="1 2">HHB13444</strain>
    </source>
</reference>
<accession>A0A5C3NPY5</accession>